<feature type="signal peptide" evidence="1">
    <location>
        <begin position="1"/>
        <end position="21"/>
    </location>
</feature>
<protein>
    <submittedName>
        <fullName evidence="3">Immunogenic protein MPT70</fullName>
    </submittedName>
</protein>
<dbReference type="InterPro" id="IPR050904">
    <property type="entry name" value="Adhesion/Biosynth-related"/>
</dbReference>
<dbReference type="SMART" id="SM00554">
    <property type="entry name" value="FAS1"/>
    <property type="match status" value="1"/>
</dbReference>
<gene>
    <name evidence="3" type="ORF">ROA7023_00938</name>
</gene>
<dbReference type="AlphaFoldDB" id="A0A1Y5RY90"/>
<dbReference type="InterPro" id="IPR000782">
    <property type="entry name" value="FAS1_domain"/>
</dbReference>
<reference evidence="3 4" key="1">
    <citation type="submission" date="2017-03" db="EMBL/GenBank/DDBJ databases">
        <authorList>
            <person name="Afonso C.L."/>
            <person name="Miller P.J."/>
            <person name="Scott M.A."/>
            <person name="Spackman E."/>
            <person name="Goraichik I."/>
            <person name="Dimitrov K.M."/>
            <person name="Suarez D.L."/>
            <person name="Swayne D.E."/>
        </authorList>
    </citation>
    <scope>NUCLEOTIDE SEQUENCE [LARGE SCALE GENOMIC DNA]</scope>
    <source>
        <strain evidence="3 4">CECT 7023</strain>
    </source>
</reference>
<dbReference type="PANTHER" id="PTHR10900">
    <property type="entry name" value="PERIOSTIN-RELATED"/>
    <property type="match status" value="1"/>
</dbReference>
<evidence type="ECO:0000256" key="1">
    <source>
        <dbReference type="SAM" id="SignalP"/>
    </source>
</evidence>
<dbReference type="RefSeq" id="WP_370739194.1">
    <property type="nucleotide sequence ID" value="NZ_FWFZ01000003.1"/>
</dbReference>
<keyword evidence="1" id="KW-0732">Signal</keyword>
<organism evidence="3 4">
    <name type="scientific">Roseisalinus antarcticus</name>
    <dbReference type="NCBI Taxonomy" id="254357"/>
    <lineage>
        <taxon>Bacteria</taxon>
        <taxon>Pseudomonadati</taxon>
        <taxon>Pseudomonadota</taxon>
        <taxon>Alphaproteobacteria</taxon>
        <taxon>Rhodobacterales</taxon>
        <taxon>Roseobacteraceae</taxon>
        <taxon>Roseisalinus</taxon>
    </lineage>
</organism>
<feature type="domain" description="FAS1" evidence="2">
    <location>
        <begin position="35"/>
        <end position="179"/>
    </location>
</feature>
<dbReference type="EMBL" id="FWFZ01000003">
    <property type="protein sequence ID" value="SLN28139.1"/>
    <property type="molecule type" value="Genomic_DNA"/>
</dbReference>
<dbReference type="PROSITE" id="PS50213">
    <property type="entry name" value="FAS1"/>
    <property type="match status" value="1"/>
</dbReference>
<keyword evidence="4" id="KW-1185">Reference proteome</keyword>
<feature type="chain" id="PRO_5012283170" evidence="1">
    <location>
        <begin position="22"/>
        <end position="186"/>
    </location>
</feature>
<dbReference type="InterPro" id="IPR036378">
    <property type="entry name" value="FAS1_dom_sf"/>
</dbReference>
<proteinExistence type="predicted"/>
<sequence length="186" mass="18603">MKPMIFAALTAGALTASAATAQTNPTVGGAPMMADMTIAQNASNAPTLTTLVSAVQAAGLVDTLASEGPFTVFAPTNTAFSQISDASINALLDPANKGFLTEVLTCHVVAAEAFSSAIAGMIADDGGMHAVPTVGGCTLQAYMDGGEIKLRDENGRIATVTIADVDQSNGVVHVIDRVLLPAGAAG</sequence>
<evidence type="ECO:0000313" key="3">
    <source>
        <dbReference type="EMBL" id="SLN28139.1"/>
    </source>
</evidence>
<dbReference type="FunFam" id="2.30.180.10:FF:000032">
    <property type="entry name" value="Fasciclin domain-containing protein, putative"/>
    <property type="match status" value="1"/>
</dbReference>
<dbReference type="PANTHER" id="PTHR10900:SF77">
    <property type="entry name" value="FI19380P1"/>
    <property type="match status" value="1"/>
</dbReference>
<evidence type="ECO:0000313" key="4">
    <source>
        <dbReference type="Proteomes" id="UP000193900"/>
    </source>
</evidence>
<name>A0A1Y5RY90_9RHOB</name>
<dbReference type="Gene3D" id="2.30.180.10">
    <property type="entry name" value="FAS1 domain"/>
    <property type="match status" value="1"/>
</dbReference>
<evidence type="ECO:0000259" key="2">
    <source>
        <dbReference type="PROSITE" id="PS50213"/>
    </source>
</evidence>
<dbReference type="GO" id="GO:0005615">
    <property type="term" value="C:extracellular space"/>
    <property type="evidence" value="ECO:0007669"/>
    <property type="project" value="TreeGrafter"/>
</dbReference>
<dbReference type="Proteomes" id="UP000193900">
    <property type="component" value="Unassembled WGS sequence"/>
</dbReference>
<dbReference type="SUPFAM" id="SSF82153">
    <property type="entry name" value="FAS1 domain"/>
    <property type="match status" value="1"/>
</dbReference>
<dbReference type="Pfam" id="PF02469">
    <property type="entry name" value="Fasciclin"/>
    <property type="match status" value="1"/>
</dbReference>
<accession>A0A1Y5RY90</accession>